<dbReference type="Proteomes" id="UP000441333">
    <property type="component" value="Unassembled WGS sequence"/>
</dbReference>
<evidence type="ECO:0000313" key="4">
    <source>
        <dbReference type="Proteomes" id="UP000441333"/>
    </source>
</evidence>
<gene>
    <name evidence="3" type="ORF">F6U93_07100</name>
</gene>
<dbReference type="InterPro" id="IPR002931">
    <property type="entry name" value="Transglutaminase-like"/>
</dbReference>
<dbReference type="Gene3D" id="2.60.120.1130">
    <property type="match status" value="1"/>
</dbReference>
<protein>
    <submittedName>
        <fullName evidence="3">DUF3857 domain-containing protein</fullName>
    </submittedName>
</protein>
<sequence>MRIFITCLTLLLTITGFSQDYKFGKVSKEELQEAIHPIDSSASAAFLYKNRRTHFEYFPQDGFKAITEVHERIKIYNQEGFEYATKQILLYKSRNNEEEVNGLKAYTYNLIDGKIIEDKLDKKAVFNTEASKYRNEEKFTMPNIKNGCVIEYRYKIVSPFISNIDEYVFQEDIPIKKLEAIFEAPEYFVYKKNIKGYLNVTPQTERKNDKFIYHGVTNNDAITARDRERYTKEINFVTNKDAYELSDIPALKEEPYVNNIDNYRSGVKYELSYTQYPNSTVDYYSTTWEDVVKSIYDSSNFGGELDNTSYFKKDVEALIGSVSDPVKRAYLIFDYVKSRMTWNNYHSVYTNKGVKGAYKDHVGNVAEINLMLTSMLRYAGLRAYPVLVSTRSHGVPLFPTREGYNYVVSCVRFPEGDMLLDATSKYAMPNILPTKTLNWQGRMISEHGGSTLIDLYPSEKSKNNIFMMANLQEDGVLKGGYRSMKTNHNALDFRDSYIGVNLDDYLERLENSYDGMEISDYKVVNDLDLSKPVSESYKFVKESQADVIGDKIYFSPMFFLRSSENPFKLENRAYPVDFAYPSETNYKIIITIPEGYQIESVPEPVALMLPDDLGVFKYNILAQGKNVQLAVEAHVNQSVITPEYYAALKAYFSQLVEKQGEQIVLSKT</sequence>
<name>A0A6N6MGE7_9FLAO</name>
<evidence type="ECO:0000259" key="1">
    <source>
        <dbReference type="Pfam" id="PF01841"/>
    </source>
</evidence>
<dbReference type="Pfam" id="PF12969">
    <property type="entry name" value="DUF3857"/>
    <property type="match status" value="1"/>
</dbReference>
<feature type="domain" description="DUF3857" evidence="2">
    <location>
        <begin position="67"/>
        <end position="210"/>
    </location>
</feature>
<accession>A0A6N6MGE7</accession>
<comment type="caution">
    <text evidence="3">The sequence shown here is derived from an EMBL/GenBank/DDBJ whole genome shotgun (WGS) entry which is preliminary data.</text>
</comment>
<dbReference type="Gene3D" id="2.60.40.3140">
    <property type="match status" value="1"/>
</dbReference>
<evidence type="ECO:0000259" key="2">
    <source>
        <dbReference type="Pfam" id="PF12969"/>
    </source>
</evidence>
<dbReference type="EMBL" id="WAAT01000037">
    <property type="protein sequence ID" value="KAB1068462.1"/>
    <property type="molecule type" value="Genomic_DNA"/>
</dbReference>
<dbReference type="Pfam" id="PF01841">
    <property type="entry name" value="Transglut_core"/>
    <property type="match status" value="1"/>
</dbReference>
<dbReference type="InterPro" id="IPR024618">
    <property type="entry name" value="DUF3857"/>
</dbReference>
<dbReference type="Gene3D" id="3.10.620.30">
    <property type="match status" value="1"/>
</dbReference>
<dbReference type="RefSeq" id="WP_150938260.1">
    <property type="nucleotide sequence ID" value="NZ_WAAT01000037.1"/>
</dbReference>
<reference evidence="3 4" key="1">
    <citation type="submission" date="2019-09" db="EMBL/GenBank/DDBJ databases">
        <authorList>
            <person name="Cao W.R."/>
        </authorList>
    </citation>
    <scope>NUCLEOTIDE SEQUENCE [LARGE SCALE GENOMIC DNA]</scope>
    <source>
        <strain evidence="3 4">B1N29</strain>
    </source>
</reference>
<keyword evidence="4" id="KW-1185">Reference proteome</keyword>
<evidence type="ECO:0000313" key="3">
    <source>
        <dbReference type="EMBL" id="KAB1068462.1"/>
    </source>
</evidence>
<feature type="domain" description="Transglutaminase-like" evidence="1">
    <location>
        <begin position="318"/>
        <end position="400"/>
    </location>
</feature>
<dbReference type="AlphaFoldDB" id="A0A6N6MGE7"/>
<organism evidence="3 4">
    <name type="scientific">Pseudotamlana haliotis</name>
    <dbReference type="NCBI Taxonomy" id="2614804"/>
    <lineage>
        <taxon>Bacteria</taxon>
        <taxon>Pseudomonadati</taxon>
        <taxon>Bacteroidota</taxon>
        <taxon>Flavobacteriia</taxon>
        <taxon>Flavobacteriales</taxon>
        <taxon>Flavobacteriaceae</taxon>
        <taxon>Pseudotamlana</taxon>
    </lineage>
</organism>
<proteinExistence type="predicted"/>